<dbReference type="PROSITE" id="PS00041">
    <property type="entry name" value="HTH_ARAC_FAMILY_1"/>
    <property type="match status" value="1"/>
</dbReference>
<dbReference type="PROSITE" id="PS01124">
    <property type="entry name" value="HTH_ARAC_FAMILY_2"/>
    <property type="match status" value="1"/>
</dbReference>
<dbReference type="EMBL" id="CP154795">
    <property type="protein sequence ID" value="XAN09381.1"/>
    <property type="molecule type" value="Genomic_DNA"/>
</dbReference>
<dbReference type="InterPro" id="IPR018062">
    <property type="entry name" value="HTH_AraC-typ_CS"/>
</dbReference>
<keyword evidence="2" id="KW-0238">DNA-binding</keyword>
<evidence type="ECO:0000256" key="3">
    <source>
        <dbReference type="ARBA" id="ARBA00023163"/>
    </source>
</evidence>
<keyword evidence="1" id="KW-0805">Transcription regulation</keyword>
<dbReference type="SUPFAM" id="SSF46689">
    <property type="entry name" value="Homeodomain-like"/>
    <property type="match status" value="2"/>
</dbReference>
<dbReference type="Proteomes" id="UP001442841">
    <property type="component" value="Chromosome"/>
</dbReference>
<organism evidence="5 6">
    <name type="scientific">Ammonicoccus fulvus</name>
    <dbReference type="NCBI Taxonomy" id="3138240"/>
    <lineage>
        <taxon>Bacteria</taxon>
        <taxon>Bacillati</taxon>
        <taxon>Actinomycetota</taxon>
        <taxon>Actinomycetes</taxon>
        <taxon>Propionibacteriales</taxon>
        <taxon>Propionibacteriaceae</taxon>
        <taxon>Ammonicoccus</taxon>
    </lineage>
</organism>
<dbReference type="PANTHER" id="PTHR46796:SF6">
    <property type="entry name" value="ARAC SUBFAMILY"/>
    <property type="match status" value="1"/>
</dbReference>
<accession>A0ABZ3FXR9</accession>
<keyword evidence="6" id="KW-1185">Reference proteome</keyword>
<dbReference type="Gene3D" id="1.10.10.60">
    <property type="entry name" value="Homeodomain-like"/>
    <property type="match status" value="1"/>
</dbReference>
<feature type="domain" description="HTH araC/xylS-type" evidence="4">
    <location>
        <begin position="1"/>
        <end position="95"/>
    </location>
</feature>
<reference evidence="5 6" key="1">
    <citation type="submission" date="2024-04" db="EMBL/GenBank/DDBJ databases">
        <title>Isolation of an actinomycete strain from pig manure.</title>
        <authorList>
            <person name="Gong T."/>
            <person name="Yu Z."/>
            <person name="An M."/>
            <person name="Wei C."/>
            <person name="Yang W."/>
            <person name="Liu L."/>
        </authorList>
    </citation>
    <scope>NUCLEOTIDE SEQUENCE [LARGE SCALE GENOMIC DNA]</scope>
    <source>
        <strain evidence="5 6">ZF39</strain>
    </source>
</reference>
<sequence>MDAVTRDPAGAHTSASLARAAHVSERHLARLFTDEVGTTPMRFVEDHRLERAKTLLLDGASVAEAARHSGFASGDNLRRVFVRRLGVTPSEFRARFGGLTG</sequence>
<evidence type="ECO:0000256" key="2">
    <source>
        <dbReference type="ARBA" id="ARBA00023125"/>
    </source>
</evidence>
<evidence type="ECO:0000313" key="6">
    <source>
        <dbReference type="Proteomes" id="UP001442841"/>
    </source>
</evidence>
<gene>
    <name evidence="5" type="ORF">AADG42_04580</name>
</gene>
<dbReference type="Pfam" id="PF12833">
    <property type="entry name" value="HTH_18"/>
    <property type="match status" value="1"/>
</dbReference>
<dbReference type="PANTHER" id="PTHR46796">
    <property type="entry name" value="HTH-TYPE TRANSCRIPTIONAL ACTIVATOR RHAS-RELATED"/>
    <property type="match status" value="1"/>
</dbReference>
<dbReference type="SMART" id="SM00342">
    <property type="entry name" value="HTH_ARAC"/>
    <property type="match status" value="1"/>
</dbReference>
<evidence type="ECO:0000256" key="1">
    <source>
        <dbReference type="ARBA" id="ARBA00023015"/>
    </source>
</evidence>
<evidence type="ECO:0000313" key="5">
    <source>
        <dbReference type="EMBL" id="XAN09381.1"/>
    </source>
</evidence>
<protein>
    <submittedName>
        <fullName evidence="5">Helix-turn-helix transcriptional regulator</fullName>
    </submittedName>
</protein>
<dbReference type="RefSeq" id="WP_425310827.1">
    <property type="nucleotide sequence ID" value="NZ_CP154795.1"/>
</dbReference>
<dbReference type="InterPro" id="IPR018060">
    <property type="entry name" value="HTH_AraC"/>
</dbReference>
<evidence type="ECO:0000259" key="4">
    <source>
        <dbReference type="PROSITE" id="PS01124"/>
    </source>
</evidence>
<name>A0ABZ3FXR9_9ACTN</name>
<dbReference type="InterPro" id="IPR009057">
    <property type="entry name" value="Homeodomain-like_sf"/>
</dbReference>
<dbReference type="InterPro" id="IPR050204">
    <property type="entry name" value="AraC_XylS_family_regulators"/>
</dbReference>
<proteinExistence type="predicted"/>
<keyword evidence="3" id="KW-0804">Transcription</keyword>